<dbReference type="GO" id="GO:0070475">
    <property type="term" value="P:rRNA base methylation"/>
    <property type="evidence" value="ECO:0007669"/>
    <property type="project" value="TreeGrafter"/>
</dbReference>
<evidence type="ECO:0000256" key="2">
    <source>
        <dbReference type="ARBA" id="ARBA00022552"/>
    </source>
</evidence>
<protein>
    <recommendedName>
        <fullName evidence="6">Ribosomal RNA large subunit methyltransferase F</fullName>
        <ecNumber evidence="6">2.1.1.181</ecNumber>
    </recommendedName>
    <alternativeName>
        <fullName evidence="6">23S rRNA mA1618 methyltransferase</fullName>
    </alternativeName>
    <alternativeName>
        <fullName evidence="6">rRNA adenine N-6-methyltransferase</fullName>
    </alternativeName>
</protein>
<feature type="region of interest" description="Disordered" evidence="7">
    <location>
        <begin position="1"/>
        <end position="22"/>
    </location>
</feature>
<dbReference type="InterPro" id="IPR016909">
    <property type="entry name" value="rRNA_lsu_MeTfrase_F"/>
</dbReference>
<dbReference type="CDD" id="cd02440">
    <property type="entry name" value="AdoMet_MTases"/>
    <property type="match status" value="1"/>
</dbReference>
<dbReference type="GO" id="GO:0052907">
    <property type="term" value="F:23S rRNA (adenine(1618)-N(6))-methyltransferase activity"/>
    <property type="evidence" value="ECO:0007669"/>
    <property type="project" value="UniProtKB-EC"/>
</dbReference>
<accession>A0A8J7FWV5</accession>
<comment type="caution">
    <text evidence="8">The sequence shown here is derived from an EMBL/GenBank/DDBJ whole genome shotgun (WGS) entry which is preliminary data.</text>
</comment>
<sequence length="323" mass="35004">MSSRSQTHSPRKPGLHPRNPHAERYNLPALIKSCPELEPFVAENRFGDLSVDFADPAAVKALNKALLLHHYGLLHWDIPPNYLCPPVPGRADYIHHLADLLAKDNGGEIPQGRKVIGLDIGTGANLIYPIVGHCSYGWRFVGTDIDPVAVGSAKLIADSNPALHKAIKCRQQKNPEDIFTGMIGSDELFDFSLCNPPFHASQEAASAGTQRKLKNLGKAKKGGRKGAPALNFGGQKAELWCPGGELAFVSRMAQQSADYADQVCWFSSLVANNDNLPGIYSALKQAGAVDVETIQMAHGNKVSRLVAWSFLTAEQRQGWAGIL</sequence>
<dbReference type="PANTHER" id="PTHR13393">
    <property type="entry name" value="SAM-DEPENDENT METHYLTRANSFERASE"/>
    <property type="match status" value="1"/>
</dbReference>
<feature type="compositionally biased region" description="Basic residues" evidence="7">
    <location>
        <begin position="9"/>
        <end position="19"/>
    </location>
</feature>
<keyword evidence="5 6" id="KW-0949">S-adenosyl-L-methionine</keyword>
<keyword evidence="1 6" id="KW-0963">Cytoplasm</keyword>
<evidence type="ECO:0000313" key="9">
    <source>
        <dbReference type="Proteomes" id="UP000640333"/>
    </source>
</evidence>
<evidence type="ECO:0000256" key="3">
    <source>
        <dbReference type="ARBA" id="ARBA00022603"/>
    </source>
</evidence>
<dbReference type="InterPro" id="IPR010286">
    <property type="entry name" value="METTL16/RlmF"/>
</dbReference>
<comment type="subcellular location">
    <subcellularLocation>
        <location evidence="6">Cytoplasm</location>
    </subcellularLocation>
</comment>
<evidence type="ECO:0000256" key="5">
    <source>
        <dbReference type="ARBA" id="ARBA00022691"/>
    </source>
</evidence>
<dbReference type="Pfam" id="PF05971">
    <property type="entry name" value="Methyltransf_10"/>
    <property type="match status" value="1"/>
</dbReference>
<keyword evidence="9" id="KW-1185">Reference proteome</keyword>
<comment type="function">
    <text evidence="6">Specifically methylates the adenine in position 1618 of 23S rRNA.</text>
</comment>
<dbReference type="RefSeq" id="WP_193954800.1">
    <property type="nucleotide sequence ID" value="NZ_JADEYS010000022.1"/>
</dbReference>
<dbReference type="EMBL" id="JADEYS010000022">
    <property type="protein sequence ID" value="MBE9399105.1"/>
    <property type="molecule type" value="Genomic_DNA"/>
</dbReference>
<dbReference type="PIRSF" id="PIRSF029038">
    <property type="entry name" value="Mtase_YbiN_prd"/>
    <property type="match status" value="1"/>
</dbReference>
<dbReference type="InterPro" id="IPR029063">
    <property type="entry name" value="SAM-dependent_MTases_sf"/>
</dbReference>
<keyword evidence="2 6" id="KW-0698">rRNA processing</keyword>
<keyword evidence="4 6" id="KW-0808">Transferase</keyword>
<keyword evidence="3 6" id="KW-0489">Methyltransferase</keyword>
<name>A0A8J7FWV5_9GAMM</name>
<dbReference type="PANTHER" id="PTHR13393:SF0">
    <property type="entry name" value="RNA N6-ADENOSINE-METHYLTRANSFERASE METTL16"/>
    <property type="match status" value="1"/>
</dbReference>
<dbReference type="SUPFAM" id="SSF53335">
    <property type="entry name" value="S-adenosyl-L-methionine-dependent methyltransferases"/>
    <property type="match status" value="1"/>
</dbReference>
<evidence type="ECO:0000256" key="1">
    <source>
        <dbReference type="ARBA" id="ARBA00022490"/>
    </source>
</evidence>
<evidence type="ECO:0000256" key="6">
    <source>
        <dbReference type="HAMAP-Rule" id="MF_01848"/>
    </source>
</evidence>
<gene>
    <name evidence="6 8" type="primary">rlmF</name>
    <name evidence="8" type="ORF">IOQ59_17735</name>
</gene>
<reference evidence="8" key="1">
    <citation type="submission" date="2020-10" db="EMBL/GenBank/DDBJ databases">
        <title>Bacterium isolated from coastal waters sediment.</title>
        <authorList>
            <person name="Chen R.-J."/>
            <person name="Lu D.-C."/>
            <person name="Zhu K.-L."/>
            <person name="Du Z.-J."/>
        </authorList>
    </citation>
    <scope>NUCLEOTIDE SEQUENCE</scope>
    <source>
        <strain evidence="8">N1Y112</strain>
    </source>
</reference>
<dbReference type="Proteomes" id="UP000640333">
    <property type="component" value="Unassembled WGS sequence"/>
</dbReference>
<dbReference type="NCBIfam" id="NF008725">
    <property type="entry name" value="PRK11727.1"/>
    <property type="match status" value="1"/>
</dbReference>
<evidence type="ECO:0000256" key="4">
    <source>
        <dbReference type="ARBA" id="ARBA00022679"/>
    </source>
</evidence>
<dbReference type="GO" id="GO:0005737">
    <property type="term" value="C:cytoplasm"/>
    <property type="evidence" value="ECO:0007669"/>
    <property type="project" value="UniProtKB-SubCell"/>
</dbReference>
<evidence type="ECO:0000256" key="7">
    <source>
        <dbReference type="SAM" id="MobiDB-lite"/>
    </source>
</evidence>
<dbReference type="Gene3D" id="3.40.50.150">
    <property type="entry name" value="Vaccinia Virus protein VP39"/>
    <property type="match status" value="1"/>
</dbReference>
<dbReference type="HAMAP" id="MF_01848">
    <property type="entry name" value="23SrRNA_methyltr_F"/>
    <property type="match status" value="1"/>
</dbReference>
<comment type="catalytic activity">
    <reaction evidence="6">
        <text>adenosine(1618) in 23S rRNA + S-adenosyl-L-methionine = N(6)-methyladenosine(1618) in 23S rRNA + S-adenosyl-L-homocysteine + H(+)</text>
        <dbReference type="Rhea" id="RHEA:16497"/>
        <dbReference type="Rhea" id="RHEA-COMP:10229"/>
        <dbReference type="Rhea" id="RHEA-COMP:10231"/>
        <dbReference type="ChEBI" id="CHEBI:15378"/>
        <dbReference type="ChEBI" id="CHEBI:57856"/>
        <dbReference type="ChEBI" id="CHEBI:59789"/>
        <dbReference type="ChEBI" id="CHEBI:74411"/>
        <dbReference type="ChEBI" id="CHEBI:74449"/>
        <dbReference type="EC" id="2.1.1.181"/>
    </reaction>
</comment>
<dbReference type="AlphaFoldDB" id="A0A8J7FWV5"/>
<proteinExistence type="inferred from homology"/>
<dbReference type="EC" id="2.1.1.181" evidence="6"/>
<comment type="similarity">
    <text evidence="6">Belongs to the methyltransferase superfamily. METTL16/RlmF family.</text>
</comment>
<evidence type="ECO:0000313" key="8">
    <source>
        <dbReference type="EMBL" id="MBE9399105.1"/>
    </source>
</evidence>
<organism evidence="8 9">
    <name type="scientific">Pontibacterium sinense</name>
    <dbReference type="NCBI Taxonomy" id="2781979"/>
    <lineage>
        <taxon>Bacteria</taxon>
        <taxon>Pseudomonadati</taxon>
        <taxon>Pseudomonadota</taxon>
        <taxon>Gammaproteobacteria</taxon>
        <taxon>Oceanospirillales</taxon>
        <taxon>Oceanospirillaceae</taxon>
        <taxon>Pontibacterium</taxon>
    </lineage>
</organism>